<name>A0A4Y2GEH0_ARAVE</name>
<sequence>MCLVIVEICQILVFH</sequence>
<dbReference type="Proteomes" id="UP000499080">
    <property type="component" value="Unassembled WGS sequence"/>
</dbReference>
<organism evidence="1 2">
    <name type="scientific">Araneus ventricosus</name>
    <name type="common">Orbweaver spider</name>
    <name type="synonym">Epeira ventricosa</name>
    <dbReference type="NCBI Taxonomy" id="182803"/>
    <lineage>
        <taxon>Eukaryota</taxon>
        <taxon>Metazoa</taxon>
        <taxon>Ecdysozoa</taxon>
        <taxon>Arthropoda</taxon>
        <taxon>Chelicerata</taxon>
        <taxon>Arachnida</taxon>
        <taxon>Araneae</taxon>
        <taxon>Araneomorphae</taxon>
        <taxon>Entelegynae</taxon>
        <taxon>Araneoidea</taxon>
        <taxon>Araneidae</taxon>
        <taxon>Araneus</taxon>
    </lineage>
</organism>
<evidence type="ECO:0000313" key="2">
    <source>
        <dbReference type="Proteomes" id="UP000499080"/>
    </source>
</evidence>
<dbReference type="EMBL" id="BGPR01001324">
    <property type="protein sequence ID" value="GBM51125.1"/>
    <property type="molecule type" value="Genomic_DNA"/>
</dbReference>
<evidence type="ECO:0000313" key="1">
    <source>
        <dbReference type="EMBL" id="GBM51125.1"/>
    </source>
</evidence>
<accession>A0A4Y2GEH0</accession>
<gene>
    <name evidence="1" type="ORF">AVEN_244174_1</name>
</gene>
<proteinExistence type="predicted"/>
<reference evidence="1 2" key="1">
    <citation type="journal article" date="2019" name="Sci. Rep.">
        <title>Orb-weaving spider Araneus ventricosus genome elucidates the spidroin gene catalogue.</title>
        <authorList>
            <person name="Kono N."/>
            <person name="Nakamura H."/>
            <person name="Ohtoshi R."/>
            <person name="Moran D.A.P."/>
            <person name="Shinohara A."/>
            <person name="Yoshida Y."/>
            <person name="Fujiwara M."/>
            <person name="Mori M."/>
            <person name="Tomita M."/>
            <person name="Arakawa K."/>
        </authorList>
    </citation>
    <scope>NUCLEOTIDE SEQUENCE [LARGE SCALE GENOMIC DNA]</scope>
</reference>
<protein>
    <submittedName>
        <fullName evidence="1">Uncharacterized protein</fullName>
    </submittedName>
</protein>
<comment type="caution">
    <text evidence="1">The sequence shown here is derived from an EMBL/GenBank/DDBJ whole genome shotgun (WGS) entry which is preliminary data.</text>
</comment>
<keyword evidence="2" id="KW-1185">Reference proteome</keyword>
<feature type="non-terminal residue" evidence="1">
    <location>
        <position position="15"/>
    </location>
</feature>